<dbReference type="InterPro" id="IPR011705">
    <property type="entry name" value="BACK"/>
</dbReference>
<dbReference type="Proteomes" id="UP000198287">
    <property type="component" value="Unassembled WGS sequence"/>
</dbReference>
<protein>
    <submittedName>
        <fullName evidence="3">RCC1 and BTB domain-containing protein 2</fullName>
    </submittedName>
</protein>
<evidence type="ECO:0000259" key="2">
    <source>
        <dbReference type="PROSITE" id="PS51886"/>
    </source>
</evidence>
<accession>A0A226EJ78</accession>
<dbReference type="InterPro" id="IPR051481">
    <property type="entry name" value="BTB-POZ/Galectin-3-binding"/>
</dbReference>
<dbReference type="Pfam" id="PF07534">
    <property type="entry name" value="TLD"/>
    <property type="match status" value="1"/>
</dbReference>
<dbReference type="Gene3D" id="1.25.40.420">
    <property type="match status" value="1"/>
</dbReference>
<dbReference type="PANTHER" id="PTHR24410">
    <property type="entry name" value="HL07962P-RELATED"/>
    <property type="match status" value="1"/>
</dbReference>
<dbReference type="InterPro" id="IPR011333">
    <property type="entry name" value="SKP1/BTB/POZ_sf"/>
</dbReference>
<keyword evidence="4" id="KW-1185">Reference proteome</keyword>
<dbReference type="STRING" id="158441.A0A226EJ78"/>
<dbReference type="PANTHER" id="PTHR24410:SF34">
    <property type="entry name" value="LD40565P"/>
    <property type="match status" value="1"/>
</dbReference>
<feature type="region of interest" description="Disordered" evidence="1">
    <location>
        <begin position="513"/>
        <end position="553"/>
    </location>
</feature>
<proteinExistence type="predicted"/>
<reference evidence="3 4" key="1">
    <citation type="submission" date="2015-12" db="EMBL/GenBank/DDBJ databases">
        <title>The genome of Folsomia candida.</title>
        <authorList>
            <person name="Faddeeva A."/>
            <person name="Derks M.F."/>
            <person name="Anvar Y."/>
            <person name="Smit S."/>
            <person name="Van Straalen N."/>
            <person name="Roelofs D."/>
        </authorList>
    </citation>
    <scope>NUCLEOTIDE SEQUENCE [LARGE SCALE GENOMIC DNA]</scope>
    <source>
        <strain evidence="3 4">VU population</strain>
        <tissue evidence="3">Whole body</tissue>
    </source>
</reference>
<organism evidence="3 4">
    <name type="scientific">Folsomia candida</name>
    <name type="common">Springtail</name>
    <dbReference type="NCBI Taxonomy" id="158441"/>
    <lineage>
        <taxon>Eukaryota</taxon>
        <taxon>Metazoa</taxon>
        <taxon>Ecdysozoa</taxon>
        <taxon>Arthropoda</taxon>
        <taxon>Hexapoda</taxon>
        <taxon>Collembola</taxon>
        <taxon>Entomobryomorpha</taxon>
        <taxon>Isotomoidea</taxon>
        <taxon>Isotomidae</taxon>
        <taxon>Proisotominae</taxon>
        <taxon>Folsomia</taxon>
    </lineage>
</organism>
<dbReference type="OrthoDB" id="25620at2759"/>
<evidence type="ECO:0000313" key="3">
    <source>
        <dbReference type="EMBL" id="OXA57167.1"/>
    </source>
</evidence>
<comment type="caution">
    <text evidence="3">The sequence shown here is derived from an EMBL/GenBank/DDBJ whole genome shotgun (WGS) entry which is preliminary data.</text>
</comment>
<dbReference type="Gene3D" id="3.30.710.10">
    <property type="entry name" value="Potassium Channel Kv1.1, Chain A"/>
    <property type="match status" value="1"/>
</dbReference>
<dbReference type="AlphaFoldDB" id="A0A226EJ78"/>
<dbReference type="InterPro" id="IPR006571">
    <property type="entry name" value="TLDc_dom"/>
</dbReference>
<feature type="domain" description="TLDc" evidence="2">
    <location>
        <begin position="364"/>
        <end position="599"/>
    </location>
</feature>
<dbReference type="EMBL" id="LNIX01000003">
    <property type="protein sequence ID" value="OXA57167.1"/>
    <property type="molecule type" value="Genomic_DNA"/>
</dbReference>
<evidence type="ECO:0000256" key="1">
    <source>
        <dbReference type="SAM" id="MobiDB-lite"/>
    </source>
</evidence>
<evidence type="ECO:0000313" key="4">
    <source>
        <dbReference type="Proteomes" id="UP000198287"/>
    </source>
</evidence>
<name>A0A226EJ78_FOLCA</name>
<dbReference type="PROSITE" id="PS51886">
    <property type="entry name" value="TLDC"/>
    <property type="match status" value="1"/>
</dbReference>
<dbReference type="SMART" id="SM00584">
    <property type="entry name" value="TLDc"/>
    <property type="match status" value="1"/>
</dbReference>
<feature type="compositionally biased region" description="Low complexity" evidence="1">
    <location>
        <begin position="524"/>
        <end position="552"/>
    </location>
</feature>
<gene>
    <name evidence="3" type="ORF">Fcan01_06668</name>
</gene>
<dbReference type="SUPFAM" id="SSF54695">
    <property type="entry name" value="POZ domain"/>
    <property type="match status" value="1"/>
</dbReference>
<dbReference type="OMA" id="CHDANSG"/>
<dbReference type="SMART" id="SM00875">
    <property type="entry name" value="BACK"/>
    <property type="match status" value="1"/>
</dbReference>
<sequence length="599" mass="65257">MGSSYGEKREIHVGPASTQEIKGIQVLLKDLKSLQQEGGKSGDLKFHLKDGHCVKAHSLIIKARCKRFKGETSYPHVSQDVFNTFLTCVYTGKFKIENISPLTLYPVYLLALDFGLDDLSSTCEEVMISNMDHNYALVLLQEAVASLSLPSCSKPNLIEKENGNGNISDGVNGIPVSGVSVKSAIKKLTLSPAIAPTPSPRQLGEDMRFKVQKIVDTTITYLSENNPSGLKRNTVFLSLSVETIKVMLDSEHLCLEEEEVWRCVLRWAQAKAGVEAHVSLWTEEERVAVSQYLTPVISHVKLLLIHSRVFAEEVEPTGCVPMALSLERYRTAALSTFEASLSGNGELDPRLTPRNAQKLFHSSLIINNERSCLGKKLQEWHSAQASRVNNTNWKCVYRASQHGFAAGDFHARVDGLDGPSVVLALLKNNKWICGGYTDVPWNSTKSPKYITSSKSFLFAMNPTTNGVPIQFPVTKKHFAVCHDANSGPIFGAGADLYISSNCSTNSDSYSNLPHSYEQSGGVNGSSPSGGVSESSPGSRSRSLTPNSSSSPTALDLIVAPSSINKKGKSSRADNSINGFAFAPAYHFMLADYEVFVPSN</sequence>